<feature type="transmembrane region" description="Helical" evidence="1">
    <location>
        <begin position="6"/>
        <end position="24"/>
    </location>
</feature>
<feature type="transmembrane region" description="Helical" evidence="1">
    <location>
        <begin position="93"/>
        <end position="113"/>
    </location>
</feature>
<organism evidence="2">
    <name type="scientific">Candidatus Kentrum sp. LFY</name>
    <dbReference type="NCBI Taxonomy" id="2126342"/>
    <lineage>
        <taxon>Bacteria</taxon>
        <taxon>Pseudomonadati</taxon>
        <taxon>Pseudomonadota</taxon>
        <taxon>Gammaproteobacteria</taxon>
        <taxon>Candidatus Kentrum</taxon>
    </lineage>
</organism>
<dbReference type="Pfam" id="PF11026">
    <property type="entry name" value="DUF2721"/>
    <property type="match status" value="1"/>
</dbReference>
<keyword evidence="1" id="KW-1133">Transmembrane helix</keyword>
<accession>A0A450UH51</accession>
<name>A0A450UH51_9GAMM</name>
<evidence type="ECO:0000256" key="1">
    <source>
        <dbReference type="SAM" id="Phobius"/>
    </source>
</evidence>
<evidence type="ECO:0000313" key="2">
    <source>
        <dbReference type="EMBL" id="VFJ91856.1"/>
    </source>
</evidence>
<dbReference type="InterPro" id="IPR021279">
    <property type="entry name" value="DUF2721"/>
</dbReference>
<keyword evidence="1" id="KW-0812">Transmembrane</keyword>
<protein>
    <recommendedName>
        <fullName evidence="3">DUF2721 domain-containing protein</fullName>
    </recommendedName>
</protein>
<gene>
    <name evidence="2" type="ORF">BECKLFY1418B_GA0070995_102915</name>
</gene>
<proteinExistence type="predicted"/>
<keyword evidence="1" id="KW-0472">Membrane</keyword>
<sequence length="133" mass="14825">MTLGTPALLFGEITLIMLAYTNRFSTLSRLIGEMNAHGTGENEELERKQIPALRTRLKLIQGMQALGIIGFLLCTISVLSLLMEIPWLGKMTFGTSVVCLMCSLVLSLWEVLLSTRALDYVLDDFDGRIEKND</sequence>
<feature type="transmembrane region" description="Helical" evidence="1">
    <location>
        <begin position="65"/>
        <end position="87"/>
    </location>
</feature>
<reference evidence="2" key="1">
    <citation type="submission" date="2019-02" db="EMBL/GenBank/DDBJ databases">
        <authorList>
            <person name="Gruber-Vodicka R. H."/>
            <person name="Seah K. B. B."/>
        </authorList>
    </citation>
    <scope>NUCLEOTIDE SEQUENCE</scope>
    <source>
        <strain evidence="2">BECK_M7</strain>
    </source>
</reference>
<evidence type="ECO:0008006" key="3">
    <source>
        <dbReference type="Google" id="ProtNLM"/>
    </source>
</evidence>
<dbReference type="AlphaFoldDB" id="A0A450UH51"/>
<dbReference type="EMBL" id="CAADFF010000029">
    <property type="protein sequence ID" value="VFJ91856.1"/>
    <property type="molecule type" value="Genomic_DNA"/>
</dbReference>